<protein>
    <recommendedName>
        <fullName evidence="2">UPF0102 protein ACFQHR_01750</fullName>
    </recommendedName>
</protein>
<dbReference type="InterPro" id="IPR011335">
    <property type="entry name" value="Restrct_endonuc-II-like"/>
</dbReference>
<comment type="caution">
    <text evidence="3">The sequence shown here is derived from an EMBL/GenBank/DDBJ whole genome shotgun (WGS) entry which is preliminary data.</text>
</comment>
<accession>A0ABW2DIX4</accession>
<evidence type="ECO:0000313" key="4">
    <source>
        <dbReference type="Proteomes" id="UP001596405"/>
    </source>
</evidence>
<proteinExistence type="inferred from homology"/>
<sequence>MAHNTRLGQQGEDAAEAYLRAKGYQVLSRNYRYRRAEVDLIAVKDKILVLVEVKTRSTHYFGYPEEAVTPAKEELLLMAADNYIEETNWQHDVRFDIISILWQKSGPMIWHFEDAFH</sequence>
<dbReference type="HAMAP" id="MF_00048">
    <property type="entry name" value="UPF0102"/>
    <property type="match status" value="1"/>
</dbReference>
<evidence type="ECO:0000256" key="2">
    <source>
        <dbReference type="HAMAP-Rule" id="MF_00048"/>
    </source>
</evidence>
<dbReference type="InterPro" id="IPR011856">
    <property type="entry name" value="tRNA_endonuc-like_dom_sf"/>
</dbReference>
<dbReference type="PANTHER" id="PTHR34039">
    <property type="entry name" value="UPF0102 PROTEIN YRAN"/>
    <property type="match status" value="1"/>
</dbReference>
<dbReference type="NCBIfam" id="NF009154">
    <property type="entry name" value="PRK12497.3-3"/>
    <property type="match status" value="1"/>
</dbReference>
<evidence type="ECO:0000256" key="1">
    <source>
        <dbReference type="ARBA" id="ARBA00006738"/>
    </source>
</evidence>
<reference evidence="4" key="1">
    <citation type="journal article" date="2019" name="Int. J. Syst. Evol. Microbiol.">
        <title>The Global Catalogue of Microorganisms (GCM) 10K type strain sequencing project: providing services to taxonomists for standard genome sequencing and annotation.</title>
        <authorList>
            <consortium name="The Broad Institute Genomics Platform"/>
            <consortium name="The Broad Institute Genome Sequencing Center for Infectious Disease"/>
            <person name="Wu L."/>
            <person name="Ma J."/>
        </authorList>
    </citation>
    <scope>NUCLEOTIDE SEQUENCE [LARGE SCALE GENOMIC DNA]</scope>
    <source>
        <strain evidence="4">CGMCC 4.7393</strain>
    </source>
</reference>
<dbReference type="CDD" id="cd20736">
    <property type="entry name" value="PoNe_Nuclease"/>
    <property type="match status" value="1"/>
</dbReference>
<evidence type="ECO:0000313" key="3">
    <source>
        <dbReference type="EMBL" id="MFC6996324.1"/>
    </source>
</evidence>
<name>A0ABW2DIX4_9BACT</name>
<dbReference type="Pfam" id="PF02021">
    <property type="entry name" value="UPF0102"/>
    <property type="match status" value="1"/>
</dbReference>
<comment type="similarity">
    <text evidence="1 2">Belongs to the UPF0102 family.</text>
</comment>
<dbReference type="PANTHER" id="PTHR34039:SF1">
    <property type="entry name" value="UPF0102 PROTEIN YRAN"/>
    <property type="match status" value="1"/>
</dbReference>
<dbReference type="InterPro" id="IPR003509">
    <property type="entry name" value="UPF0102_YraN-like"/>
</dbReference>
<dbReference type="RefSeq" id="WP_066620058.1">
    <property type="nucleotide sequence ID" value="NZ_JBHSYQ010000003.1"/>
</dbReference>
<dbReference type="NCBIfam" id="NF009150">
    <property type="entry name" value="PRK12497.1-3"/>
    <property type="match status" value="1"/>
</dbReference>
<dbReference type="Proteomes" id="UP001596405">
    <property type="component" value="Unassembled WGS sequence"/>
</dbReference>
<organism evidence="3 4">
    <name type="scientific">Rufibacter roseus</name>
    <dbReference type="NCBI Taxonomy" id="1567108"/>
    <lineage>
        <taxon>Bacteria</taxon>
        <taxon>Pseudomonadati</taxon>
        <taxon>Bacteroidota</taxon>
        <taxon>Cytophagia</taxon>
        <taxon>Cytophagales</taxon>
        <taxon>Hymenobacteraceae</taxon>
        <taxon>Rufibacter</taxon>
    </lineage>
</organism>
<gene>
    <name evidence="3" type="ORF">ACFQHR_01750</name>
</gene>
<keyword evidence="4" id="KW-1185">Reference proteome</keyword>
<dbReference type="Gene3D" id="3.40.1350.10">
    <property type="match status" value="1"/>
</dbReference>
<dbReference type="SUPFAM" id="SSF52980">
    <property type="entry name" value="Restriction endonuclease-like"/>
    <property type="match status" value="1"/>
</dbReference>
<dbReference type="EMBL" id="JBHSYQ010000003">
    <property type="protein sequence ID" value="MFC6996324.1"/>
    <property type="molecule type" value="Genomic_DNA"/>
</dbReference>